<dbReference type="SUPFAM" id="SSF46906">
    <property type="entry name" value="Ribosomal protein L11, C-terminal domain"/>
    <property type="match status" value="1"/>
</dbReference>
<feature type="domain" description="Large ribosomal subunit protein uL11 C-terminal" evidence="8">
    <location>
        <begin position="102"/>
        <end position="171"/>
    </location>
</feature>
<comment type="subunit">
    <text evidence="4">Component of the mitochondrial ribosome large subunit (39S) which comprises a 16S rRNA and about 50 distinct proteins.</text>
</comment>
<dbReference type="EMBL" id="LR016876">
    <property type="protein sequence ID" value="SVE86495.1"/>
    <property type="molecule type" value="mRNA"/>
</dbReference>
<dbReference type="SMART" id="SM00649">
    <property type="entry name" value="RL11"/>
    <property type="match status" value="1"/>
</dbReference>
<evidence type="ECO:0000259" key="8">
    <source>
        <dbReference type="Pfam" id="PF00298"/>
    </source>
</evidence>
<dbReference type="SUPFAM" id="SSF54747">
    <property type="entry name" value="Ribosomal L11/L12e N-terminal domain"/>
    <property type="match status" value="1"/>
</dbReference>
<dbReference type="GO" id="GO:0006412">
    <property type="term" value="P:translation"/>
    <property type="evidence" value="ECO:0007669"/>
    <property type="project" value="InterPro"/>
</dbReference>
<dbReference type="Pfam" id="PF00298">
    <property type="entry name" value="Ribosomal_L11"/>
    <property type="match status" value="1"/>
</dbReference>
<accession>A0A4Y7N4K3</accession>
<evidence type="ECO:0000256" key="4">
    <source>
        <dbReference type="ARBA" id="ARBA00038782"/>
    </source>
</evidence>
<dbReference type="GO" id="GO:0070180">
    <property type="term" value="F:large ribosomal subunit rRNA binding"/>
    <property type="evidence" value="ECO:0007669"/>
    <property type="project" value="TreeGrafter"/>
</dbReference>
<evidence type="ECO:0000256" key="1">
    <source>
        <dbReference type="ARBA" id="ARBA00010537"/>
    </source>
</evidence>
<dbReference type="InterPro" id="IPR020783">
    <property type="entry name" value="Ribosomal_uL11_C"/>
</dbReference>
<dbReference type="PANTHER" id="PTHR11661:SF1">
    <property type="entry name" value="LARGE RIBOSOMAL SUBUNIT PROTEIN UL11M"/>
    <property type="match status" value="1"/>
</dbReference>
<reference evidence="11" key="1">
    <citation type="submission" date="2018-08" db="EMBL/GenBank/DDBJ databases">
        <authorList>
            <person name="Cornetti L."/>
        </authorList>
    </citation>
    <scope>NUCLEOTIDE SEQUENCE</scope>
    <source>
        <strain evidence="10">IL-B-3</strain>
        <strain evidence="11">IL-NS-13</strain>
    </source>
</reference>
<dbReference type="FunFam" id="1.10.10.250:FF:000003">
    <property type="entry name" value="Mitochondrial ribosomal protein L11"/>
    <property type="match status" value="1"/>
</dbReference>
<evidence type="ECO:0000256" key="3">
    <source>
        <dbReference type="ARBA" id="ARBA00023274"/>
    </source>
</evidence>
<name>A0A4Y7N4K3_9CRUS</name>
<evidence type="ECO:0000259" key="9">
    <source>
        <dbReference type="Pfam" id="PF03946"/>
    </source>
</evidence>
<dbReference type="Gene3D" id="1.10.10.250">
    <property type="entry name" value="Ribosomal protein L11, C-terminal domain"/>
    <property type="match status" value="1"/>
</dbReference>
<evidence type="ECO:0000256" key="5">
    <source>
        <dbReference type="ARBA" id="ARBA00040104"/>
    </source>
</evidence>
<organism evidence="11">
    <name type="scientific">Daphnia similis</name>
    <dbReference type="NCBI Taxonomy" id="35528"/>
    <lineage>
        <taxon>Eukaryota</taxon>
        <taxon>Metazoa</taxon>
        <taxon>Ecdysozoa</taxon>
        <taxon>Arthropoda</taxon>
        <taxon>Crustacea</taxon>
        <taxon>Branchiopoda</taxon>
        <taxon>Diplostraca</taxon>
        <taxon>Cladocera</taxon>
        <taxon>Anomopoda</taxon>
        <taxon>Daphniidae</taxon>
        <taxon>Daphnia</taxon>
        <taxon>Daphnia similis group</taxon>
    </lineage>
</organism>
<dbReference type="InterPro" id="IPR036769">
    <property type="entry name" value="Ribosomal_uL11_C_sf"/>
</dbReference>
<dbReference type="HAMAP" id="MF_00736">
    <property type="entry name" value="Ribosomal_uL11"/>
    <property type="match status" value="1"/>
</dbReference>
<dbReference type="Gene3D" id="3.30.1550.10">
    <property type="entry name" value="Ribosomal protein L11/L12, N-terminal domain"/>
    <property type="match status" value="1"/>
</dbReference>
<dbReference type="CDD" id="cd00349">
    <property type="entry name" value="Ribosomal_L11"/>
    <property type="match status" value="1"/>
</dbReference>
<evidence type="ECO:0000256" key="7">
    <source>
        <dbReference type="RuleBase" id="RU003978"/>
    </source>
</evidence>
<gene>
    <name evidence="11" type="primary">EOG090X0I63</name>
</gene>
<dbReference type="PANTHER" id="PTHR11661">
    <property type="entry name" value="60S RIBOSOMAL PROTEIN L12"/>
    <property type="match status" value="1"/>
</dbReference>
<dbReference type="AlphaFoldDB" id="A0A4Y7N4K3"/>
<comment type="similarity">
    <text evidence="1 7">Belongs to the universal ribosomal protein uL11 family.</text>
</comment>
<evidence type="ECO:0000256" key="2">
    <source>
        <dbReference type="ARBA" id="ARBA00022980"/>
    </source>
</evidence>
<proteinExistence type="evidence at transcript level"/>
<evidence type="ECO:0000256" key="6">
    <source>
        <dbReference type="ARBA" id="ARBA00041455"/>
    </source>
</evidence>
<dbReference type="InterPro" id="IPR036796">
    <property type="entry name" value="Ribosomal_uL11_N_sf"/>
</dbReference>
<dbReference type="InterPro" id="IPR000911">
    <property type="entry name" value="Ribosomal_uL11"/>
</dbReference>
<dbReference type="NCBIfam" id="TIGR01632">
    <property type="entry name" value="L11_bact"/>
    <property type="match status" value="1"/>
</dbReference>
<dbReference type="InterPro" id="IPR006519">
    <property type="entry name" value="Ribosomal_uL11_bac-typ"/>
</dbReference>
<feature type="domain" description="Large ribosomal subunit protein uL11 N-terminal" evidence="9">
    <location>
        <begin position="41"/>
        <end position="96"/>
    </location>
</feature>
<protein>
    <recommendedName>
        <fullName evidence="5">Large ribosomal subunit protein uL11m</fullName>
    </recommendedName>
    <alternativeName>
        <fullName evidence="6">39S ribosomal protein L11, mitochondrial</fullName>
    </alternativeName>
</protein>
<dbReference type="InterPro" id="IPR020784">
    <property type="entry name" value="Ribosomal_uL11_N"/>
</dbReference>
<dbReference type="EMBL" id="LR018128">
    <property type="protein sequence ID" value="SVE87747.1"/>
    <property type="molecule type" value="mRNA"/>
</dbReference>
<dbReference type="Pfam" id="PF03946">
    <property type="entry name" value="Ribosomal_L11_N"/>
    <property type="match status" value="1"/>
</dbReference>
<sequence>MSPANQVKVMAIQKFADDIGSELVKRSGVAKVNHGNRLDTFIPSGKAVAGPPLGPQLGQKNINIAAFCKEFNERTKEYKEGIPLPCRVTVNNDRTFDLVINQPPVTYFLKQAAGIQRAAMKPTHEVAGKVTLKHVYEIAKIKQQDPTQSFLSLETICKQVISIARTCGIQVVPKLDAQEYGQFLEQRKLIVEEELKDLQAKKEARMLRTA</sequence>
<keyword evidence="3 7" id="KW-0687">Ribonucleoprotein</keyword>
<evidence type="ECO:0000313" key="10">
    <source>
        <dbReference type="EMBL" id="SVE86495.1"/>
    </source>
</evidence>
<keyword evidence="2 7" id="KW-0689">Ribosomal protein</keyword>
<dbReference type="GO" id="GO:0005762">
    <property type="term" value="C:mitochondrial large ribosomal subunit"/>
    <property type="evidence" value="ECO:0007669"/>
    <property type="project" value="TreeGrafter"/>
</dbReference>
<evidence type="ECO:0000313" key="11">
    <source>
        <dbReference type="EMBL" id="SVE87747.1"/>
    </source>
</evidence>
<dbReference type="GO" id="GO:0003735">
    <property type="term" value="F:structural constituent of ribosome"/>
    <property type="evidence" value="ECO:0007669"/>
    <property type="project" value="InterPro"/>
</dbReference>